<name>A0A0V8RVR4_PYROC</name>
<dbReference type="GO" id="GO:0000041">
    <property type="term" value="P:transition metal ion transport"/>
    <property type="evidence" value="ECO:0007669"/>
    <property type="project" value="InterPro"/>
</dbReference>
<evidence type="ECO:0000256" key="7">
    <source>
        <dbReference type="SAM" id="Phobius"/>
    </source>
</evidence>
<accession>A0A0V8RVR4</accession>
<sequence length="221" mass="23214">MHIPDGYLDPYWCAATYAVSVAYLAAAWRRLRGRLTREQVTAAAVLAAGIFVAQMLNWPIPGGTSLHFVGGALAAILFGPWLGPYVLALVVTTQALVFHDGGITTLGANILNMAIIDGLVGYAVYRATVRALGATRGARLLGAFLGGWLGITLAGAMAGVEIGLSPSFPYGVKITVPVMAGWHALLGIIEGVITALVVDYLYQHRSPLVEAAERATLTVKA</sequence>
<keyword evidence="5 7" id="KW-1133">Transmembrane helix</keyword>
<evidence type="ECO:0000256" key="3">
    <source>
        <dbReference type="ARBA" id="ARBA00022475"/>
    </source>
</evidence>
<dbReference type="AlphaFoldDB" id="A0A0V8RVR4"/>
<dbReference type="GO" id="GO:0005886">
    <property type="term" value="C:plasma membrane"/>
    <property type="evidence" value="ECO:0007669"/>
    <property type="project" value="UniProtKB-SubCell"/>
</dbReference>
<keyword evidence="3" id="KW-1003">Cell membrane</keyword>
<feature type="transmembrane region" description="Helical" evidence="7">
    <location>
        <begin position="6"/>
        <end position="28"/>
    </location>
</feature>
<feature type="transmembrane region" description="Helical" evidence="7">
    <location>
        <begin position="140"/>
        <end position="160"/>
    </location>
</feature>
<comment type="subcellular location">
    <subcellularLocation>
        <location evidence="1">Cell membrane</location>
        <topology evidence="1">Multi-pass membrane protein</topology>
    </subcellularLocation>
</comment>
<keyword evidence="2" id="KW-0813">Transport</keyword>
<evidence type="ECO:0000256" key="2">
    <source>
        <dbReference type="ARBA" id="ARBA00022448"/>
    </source>
</evidence>
<dbReference type="Pfam" id="PF01891">
    <property type="entry name" value="CbiM"/>
    <property type="match status" value="1"/>
</dbReference>
<evidence type="ECO:0000313" key="8">
    <source>
        <dbReference type="EMBL" id="KSW12066.1"/>
    </source>
</evidence>
<keyword evidence="6 7" id="KW-0472">Membrane</keyword>
<organism evidence="8 9">
    <name type="scientific">Pyrodictium occultum</name>
    <dbReference type="NCBI Taxonomy" id="2309"/>
    <lineage>
        <taxon>Archaea</taxon>
        <taxon>Thermoproteota</taxon>
        <taxon>Thermoprotei</taxon>
        <taxon>Desulfurococcales</taxon>
        <taxon>Pyrodictiaceae</taxon>
        <taxon>Pyrodictium</taxon>
    </lineage>
</organism>
<evidence type="ECO:0000256" key="4">
    <source>
        <dbReference type="ARBA" id="ARBA00022692"/>
    </source>
</evidence>
<feature type="transmembrane region" description="Helical" evidence="7">
    <location>
        <begin position="40"/>
        <end position="60"/>
    </location>
</feature>
<comment type="caution">
    <text evidence="8">The sequence shown here is derived from an EMBL/GenBank/DDBJ whole genome shotgun (WGS) entry which is preliminary data.</text>
</comment>
<dbReference type="RefSeq" id="WP_058370746.1">
    <property type="nucleotide sequence ID" value="NZ_LNTB01000001.1"/>
</dbReference>
<dbReference type="EMBL" id="LNTB01000001">
    <property type="protein sequence ID" value="KSW12066.1"/>
    <property type="molecule type" value="Genomic_DNA"/>
</dbReference>
<gene>
    <name evidence="8" type="ORF">CF15_04620</name>
</gene>
<feature type="transmembrane region" description="Helical" evidence="7">
    <location>
        <begin position="180"/>
        <end position="202"/>
    </location>
</feature>
<protein>
    <submittedName>
        <fullName evidence="8">Metal transporter</fullName>
    </submittedName>
</protein>
<evidence type="ECO:0000256" key="1">
    <source>
        <dbReference type="ARBA" id="ARBA00004651"/>
    </source>
</evidence>
<feature type="transmembrane region" description="Helical" evidence="7">
    <location>
        <begin position="66"/>
        <end position="91"/>
    </location>
</feature>
<dbReference type="InterPro" id="IPR002751">
    <property type="entry name" value="CbiM/NikMN"/>
</dbReference>
<dbReference type="Proteomes" id="UP000053352">
    <property type="component" value="Unassembled WGS sequence"/>
</dbReference>
<reference evidence="8 9" key="1">
    <citation type="submission" date="2015-11" db="EMBL/GenBank/DDBJ databases">
        <title>Genome sequence of Pyrodictium occultum PL-19, a marine hyperthermophilic archaeon isolated from Volcano, Italy.</title>
        <authorList>
            <person name="Utturkar S."/>
            <person name="Huber H."/>
            <person name="Leptihn S."/>
            <person name="Brown S."/>
            <person name="Stetter K.O."/>
            <person name="Podar M."/>
        </authorList>
    </citation>
    <scope>NUCLEOTIDE SEQUENCE [LARGE SCALE GENOMIC DNA]</scope>
    <source>
        <strain evidence="8 9">PL-19</strain>
    </source>
</reference>
<evidence type="ECO:0000256" key="5">
    <source>
        <dbReference type="ARBA" id="ARBA00022989"/>
    </source>
</evidence>
<dbReference type="PANTHER" id="PTHR34229">
    <property type="entry name" value="METAL TRANSPORT PROTEIN HI_1621-RELATED"/>
    <property type="match status" value="1"/>
</dbReference>
<evidence type="ECO:0000313" key="9">
    <source>
        <dbReference type="Proteomes" id="UP000053352"/>
    </source>
</evidence>
<dbReference type="OrthoDB" id="30946at2157"/>
<evidence type="ECO:0000256" key="6">
    <source>
        <dbReference type="ARBA" id="ARBA00023136"/>
    </source>
</evidence>
<dbReference type="Gene3D" id="1.10.1760.20">
    <property type="match status" value="1"/>
</dbReference>
<dbReference type="STRING" id="2309.CF15_04620"/>
<proteinExistence type="predicted"/>
<keyword evidence="4 7" id="KW-0812">Transmembrane</keyword>
<keyword evidence="9" id="KW-1185">Reference proteome</keyword>
<dbReference type="PANTHER" id="PTHR34229:SF1">
    <property type="entry name" value="METAL TRANSPORT PROTEIN HI_1621-RELATED"/>
    <property type="match status" value="1"/>
</dbReference>